<protein>
    <submittedName>
        <fullName evidence="1">Uncharacterized protein</fullName>
    </submittedName>
</protein>
<comment type="caution">
    <text evidence="1">The sequence shown here is derived from an EMBL/GenBank/DDBJ whole genome shotgun (WGS) entry which is preliminary data.</text>
</comment>
<gene>
    <name evidence="1" type="ORF">GCM10011349_20120</name>
</gene>
<accession>A0ABQ2JNM4</accession>
<dbReference type="EMBL" id="BMLK01000008">
    <property type="protein sequence ID" value="GGN49463.1"/>
    <property type="molecule type" value="Genomic_DNA"/>
</dbReference>
<reference evidence="2" key="1">
    <citation type="journal article" date="2019" name="Int. J. Syst. Evol. Microbiol.">
        <title>The Global Catalogue of Microorganisms (GCM) 10K type strain sequencing project: providing services to taxonomists for standard genome sequencing and annotation.</title>
        <authorList>
            <consortium name="The Broad Institute Genomics Platform"/>
            <consortium name="The Broad Institute Genome Sequencing Center for Infectious Disease"/>
            <person name="Wu L."/>
            <person name="Ma J."/>
        </authorList>
    </citation>
    <scope>NUCLEOTIDE SEQUENCE [LARGE SCALE GENOMIC DNA]</scope>
    <source>
        <strain evidence="2">CGMCC 1.6784</strain>
    </source>
</reference>
<dbReference type="Proteomes" id="UP000605099">
    <property type="component" value="Unassembled WGS sequence"/>
</dbReference>
<evidence type="ECO:0000313" key="2">
    <source>
        <dbReference type="Proteomes" id="UP000605099"/>
    </source>
</evidence>
<evidence type="ECO:0000313" key="1">
    <source>
        <dbReference type="EMBL" id="GGN49463.1"/>
    </source>
</evidence>
<name>A0ABQ2JNM4_9SPHN</name>
<organism evidence="1 2">
    <name type="scientific">Novosphingobium indicum</name>
    <dbReference type="NCBI Taxonomy" id="462949"/>
    <lineage>
        <taxon>Bacteria</taxon>
        <taxon>Pseudomonadati</taxon>
        <taxon>Pseudomonadota</taxon>
        <taxon>Alphaproteobacteria</taxon>
        <taxon>Sphingomonadales</taxon>
        <taxon>Sphingomonadaceae</taxon>
        <taxon>Novosphingobium</taxon>
    </lineage>
</organism>
<keyword evidence="2" id="KW-1185">Reference proteome</keyword>
<proteinExistence type="predicted"/>
<sequence>MYARGAIAMKETTPPASFRGHHCVDCGTPISPYSRGRCRSCGYKGLKREAPDDFAKVVRVMGSQGAARHYHTSLSTVTRWRREMGMVKHERAKRPSFSGGGTFRTRGFVERPLMTNRDFTLAGQAAEFLRHYGSVYRCDASGKPNAKGTHWKRNFSILSDDQIVSRAKRLGFEPFDV</sequence>